<comment type="pathway">
    <text evidence="1">Amino-acid biosynthesis; L-arginine biosynthesis; N(2)-acetyl-L-ornithine from L-glutamate: step 1/4.</text>
</comment>
<dbReference type="GO" id="GO:0005737">
    <property type="term" value="C:cytoplasm"/>
    <property type="evidence" value="ECO:0007669"/>
    <property type="project" value="InterPro"/>
</dbReference>
<dbReference type="Pfam" id="PF13508">
    <property type="entry name" value="Acetyltransf_7"/>
    <property type="match status" value="1"/>
</dbReference>
<dbReference type="PROSITE" id="PS51186">
    <property type="entry name" value="GNAT"/>
    <property type="match status" value="1"/>
</dbReference>
<dbReference type="NCBIfam" id="NF003641">
    <property type="entry name" value="PRK05279.1"/>
    <property type="match status" value="1"/>
</dbReference>
<dbReference type="InterPro" id="IPR036393">
    <property type="entry name" value="AceGlu_kinase-like_sf"/>
</dbReference>
<evidence type="ECO:0000256" key="5">
    <source>
        <dbReference type="ARBA" id="ARBA00023315"/>
    </source>
</evidence>
<evidence type="ECO:0000256" key="3">
    <source>
        <dbReference type="ARBA" id="ARBA00012697"/>
    </source>
</evidence>
<keyword evidence="5" id="KW-0012">Acyltransferase</keyword>
<organism evidence="8 9">
    <name type="scientific">Methylacidiphilum caldifontis</name>
    <dbReference type="NCBI Taxonomy" id="2795386"/>
    <lineage>
        <taxon>Bacteria</taxon>
        <taxon>Pseudomonadati</taxon>
        <taxon>Verrucomicrobiota</taxon>
        <taxon>Methylacidiphilae</taxon>
        <taxon>Methylacidiphilales</taxon>
        <taxon>Methylacidiphilaceae</taxon>
        <taxon>Methylacidiphilum (ex Ratnadevi et al. 2023)</taxon>
    </lineage>
</organism>
<evidence type="ECO:0000256" key="4">
    <source>
        <dbReference type="ARBA" id="ARBA00022679"/>
    </source>
</evidence>
<evidence type="ECO:0000313" key="9">
    <source>
        <dbReference type="Proteomes" id="UP000297713"/>
    </source>
</evidence>
<accession>A0A4Y8PES6</accession>
<comment type="caution">
    <text evidence="8">The sequence shown here is derived from an EMBL/GenBank/DDBJ whole genome shotgun (WGS) entry which is preliminary data.</text>
</comment>
<dbReference type="SUPFAM" id="SSF55729">
    <property type="entry name" value="Acyl-CoA N-acyltransferases (Nat)"/>
    <property type="match status" value="1"/>
</dbReference>
<dbReference type="GO" id="GO:0006526">
    <property type="term" value="P:L-arginine biosynthetic process"/>
    <property type="evidence" value="ECO:0007669"/>
    <property type="project" value="UniProtKB-UniPathway"/>
</dbReference>
<dbReference type="CDD" id="cd04301">
    <property type="entry name" value="NAT_SF"/>
    <property type="match status" value="1"/>
</dbReference>
<dbReference type="InterPro" id="IPR016181">
    <property type="entry name" value="Acyl_CoA_acyltransferase"/>
</dbReference>
<dbReference type="UniPathway" id="UPA00068">
    <property type="reaction ID" value="UER00106"/>
</dbReference>
<dbReference type="RefSeq" id="WP_134439513.1">
    <property type="nucleotide sequence ID" value="NZ_LXQC01000113.1"/>
</dbReference>
<dbReference type="SUPFAM" id="SSF53633">
    <property type="entry name" value="Carbamate kinase-like"/>
    <property type="match status" value="1"/>
</dbReference>
<dbReference type="NCBIfam" id="TIGR01890">
    <property type="entry name" value="N-Ac-Glu-synth"/>
    <property type="match status" value="1"/>
</dbReference>
<name>A0A4Y8PES6_9BACT</name>
<dbReference type="InterPro" id="IPR010167">
    <property type="entry name" value="NH2A_AcTrfase"/>
</dbReference>
<evidence type="ECO:0000313" key="8">
    <source>
        <dbReference type="EMBL" id="TFE70563.1"/>
    </source>
</evidence>
<dbReference type="HAMAP" id="MF_01105">
    <property type="entry name" value="N_acetyl_glu_synth"/>
    <property type="match status" value="1"/>
</dbReference>
<dbReference type="EMBL" id="LXQC01000113">
    <property type="protein sequence ID" value="TFE70563.1"/>
    <property type="molecule type" value="Genomic_DNA"/>
</dbReference>
<dbReference type="Proteomes" id="UP000297713">
    <property type="component" value="Unassembled WGS sequence"/>
</dbReference>
<evidence type="ECO:0000259" key="7">
    <source>
        <dbReference type="PROSITE" id="PS51186"/>
    </source>
</evidence>
<dbReference type="GO" id="GO:0004042">
    <property type="term" value="F:L-glutamate N-acetyltransferase activity"/>
    <property type="evidence" value="ECO:0007669"/>
    <property type="project" value="InterPro"/>
</dbReference>
<evidence type="ECO:0000256" key="6">
    <source>
        <dbReference type="ARBA" id="ARBA00048372"/>
    </source>
</evidence>
<dbReference type="EC" id="2.3.1.1" evidence="3"/>
<proteinExistence type="inferred from homology"/>
<keyword evidence="9" id="KW-1185">Reference proteome</keyword>
<keyword evidence="4 8" id="KW-0808">Transferase</keyword>
<dbReference type="InterPro" id="IPR000182">
    <property type="entry name" value="GNAT_dom"/>
</dbReference>
<comment type="catalytic activity">
    <reaction evidence="6">
        <text>L-glutamate + acetyl-CoA = N-acetyl-L-glutamate + CoA + H(+)</text>
        <dbReference type="Rhea" id="RHEA:24292"/>
        <dbReference type="ChEBI" id="CHEBI:15378"/>
        <dbReference type="ChEBI" id="CHEBI:29985"/>
        <dbReference type="ChEBI" id="CHEBI:44337"/>
        <dbReference type="ChEBI" id="CHEBI:57287"/>
        <dbReference type="ChEBI" id="CHEBI:57288"/>
        <dbReference type="EC" id="2.3.1.1"/>
    </reaction>
</comment>
<comment type="similarity">
    <text evidence="2">Belongs to the acetyltransferase family. ArgA subfamily.</text>
</comment>
<dbReference type="OrthoDB" id="9802238at2"/>
<gene>
    <name evidence="8" type="ORF">A7Q10_05625</name>
</gene>
<evidence type="ECO:0000256" key="2">
    <source>
        <dbReference type="ARBA" id="ARBA00009145"/>
    </source>
</evidence>
<evidence type="ECO:0000256" key="1">
    <source>
        <dbReference type="ARBA" id="ARBA00004925"/>
    </source>
</evidence>
<sequence length="428" mass="47724">MNVSDLRGILAYIPQFREKVFVIAIDGAIVACENFSNIVLDLAVLRSVSIKVVLVHGIAHQLKQLSILLNTQLSNTTGIGVTDQKTYELSLMASSNVTFQILEALSTSDLRACATNAIVAHPFGIVGGIDYQLTGRIKKIDVSFIEYLLQKNIIPVIGPIGYDGEGKSYRINSDSVAQFVAESLQAEKLIYLTPYPGILNGEGKLIRELDVSSALEFHKTFSKDMAEPIRSKLEHAIHACKNGVNRVHILDGRMDEALLSEIFSNSGVGTMIYANQYESIRQARRKDIGSILKLIQEPIEADEILPRKGTDIARDLPFYYVFERDNQIVGCIAVYPYPKTSQAELACLSVAKNYENQGIGRKLIRFAEKLSSEQGFKQLFLLSTRAYLYFMQKGGFKEADPSILPLERKLKYEKNGRRSKVLYKSLNG</sequence>
<reference evidence="8 9" key="1">
    <citation type="submission" date="2016-05" db="EMBL/GenBank/DDBJ databases">
        <title>Diversity and Homogeneity among Thermoacidophilic Verrucomicrobia Methanotrophs Linked with Geographical Origin.</title>
        <authorList>
            <person name="Erikstad H.-A."/>
            <person name="Smestad N.B."/>
            <person name="Ceballos R.M."/>
            <person name="Birkeland N.-K."/>
        </authorList>
    </citation>
    <scope>NUCLEOTIDE SEQUENCE [LARGE SCALE GENOMIC DNA]</scope>
    <source>
        <strain evidence="8 9">Phi</strain>
    </source>
</reference>
<dbReference type="Pfam" id="PF00696">
    <property type="entry name" value="AA_kinase"/>
    <property type="match status" value="1"/>
</dbReference>
<dbReference type="PANTHER" id="PTHR30602">
    <property type="entry name" value="AMINO-ACID ACETYLTRANSFERASE"/>
    <property type="match status" value="1"/>
</dbReference>
<dbReference type="PANTHER" id="PTHR30602:SF12">
    <property type="entry name" value="AMINO-ACID ACETYLTRANSFERASE NAGS1, CHLOROPLASTIC-RELATED"/>
    <property type="match status" value="1"/>
</dbReference>
<dbReference type="InterPro" id="IPR001048">
    <property type="entry name" value="Asp/Glu/Uridylate_kinase"/>
</dbReference>
<protein>
    <recommendedName>
        <fullName evidence="3">amino-acid N-acetyltransferase</fullName>
        <ecNumber evidence="3">2.3.1.1</ecNumber>
    </recommendedName>
</protein>
<feature type="domain" description="N-acetyltransferase" evidence="7">
    <location>
        <begin position="278"/>
        <end position="417"/>
    </location>
</feature>
<dbReference type="Gene3D" id="3.40.630.30">
    <property type="match status" value="1"/>
</dbReference>
<dbReference type="AlphaFoldDB" id="A0A4Y8PES6"/>
<dbReference type="PIRSF" id="PIRSF000423">
    <property type="entry name" value="ArgA"/>
    <property type="match status" value="1"/>
</dbReference>
<dbReference type="Gene3D" id="3.40.1160.10">
    <property type="entry name" value="Acetylglutamate kinase-like"/>
    <property type="match status" value="1"/>
</dbReference>